<dbReference type="EMBL" id="JACIES010000005">
    <property type="protein sequence ID" value="MBB4026312.1"/>
    <property type="molecule type" value="Genomic_DNA"/>
</dbReference>
<evidence type="ECO:0000313" key="2">
    <source>
        <dbReference type="EMBL" id="MBB4026312.1"/>
    </source>
</evidence>
<sequence>MAIFTFTLGHLYCNTVNCYDRYWARKAFNIVFSLTTVFACIHYLDTVVDWNDFAIDWKDEYKFWSFTQGGSASDIGGLFYDCFIRRIHITDEGYLFYITALAYVANSLFDGNHLLLQFLGSGLFGSLASIVLFKIYSRYLNAKKAYTNTWILSFCSVVFFYSFQLLRDIHIYFFYLVAFNILLDRFRVKGVVTLILITIIVFQLRFANGLFCLALLVYYFYKQFRKYKWLLPLFIIIVISIFLKYFWEDYYSVVQAMNRYMEFTEEAIGTEQGLSAVIVQLPSGIKETVSFLNFMLQPFPSWNGLLESINIFNGIVEILPVIYQLFWFFVFALTVKWLIFDKKFKELPLDMRWLLIIVFIFICLNLSNPNQRRIMCAYPIIFLVYAYVKEYCIPAKVVQGNKIVVFVCWSCMVLMYLCFKF</sequence>
<feature type="transmembrane region" description="Helical" evidence="1">
    <location>
        <begin position="318"/>
        <end position="339"/>
    </location>
</feature>
<comment type="caution">
    <text evidence="2">The sequence shown here is derived from an EMBL/GenBank/DDBJ whole genome shotgun (WGS) entry which is preliminary data.</text>
</comment>
<feature type="transmembrane region" description="Helical" evidence="1">
    <location>
        <begin position="193"/>
        <end position="221"/>
    </location>
</feature>
<reference evidence="2 3" key="1">
    <citation type="submission" date="2020-08" db="EMBL/GenBank/DDBJ databases">
        <title>Genomic Encyclopedia of Type Strains, Phase IV (KMG-IV): sequencing the most valuable type-strain genomes for metagenomic binning, comparative biology and taxonomic classification.</title>
        <authorList>
            <person name="Goeker M."/>
        </authorList>
    </citation>
    <scope>NUCLEOTIDE SEQUENCE [LARGE SCALE GENOMIC DNA]</scope>
    <source>
        <strain evidence="2 3">DSM 105721</strain>
    </source>
</reference>
<keyword evidence="1" id="KW-1133">Transmembrane helix</keyword>
<protein>
    <recommendedName>
        <fullName evidence="4">EpsG family protein</fullName>
    </recommendedName>
</protein>
<dbReference type="RefSeq" id="WP_151411544.1">
    <property type="nucleotide sequence ID" value="NZ_AP028155.1"/>
</dbReference>
<gene>
    <name evidence="2" type="ORF">GGR14_002106</name>
</gene>
<evidence type="ECO:0000313" key="3">
    <source>
        <dbReference type="Proteomes" id="UP000546007"/>
    </source>
</evidence>
<dbReference type="Proteomes" id="UP000546007">
    <property type="component" value="Unassembled WGS sequence"/>
</dbReference>
<proteinExistence type="predicted"/>
<organism evidence="2 3">
    <name type="scientific">Butyricimonas faecihominis</name>
    <dbReference type="NCBI Taxonomy" id="1472416"/>
    <lineage>
        <taxon>Bacteria</taxon>
        <taxon>Pseudomonadati</taxon>
        <taxon>Bacteroidota</taxon>
        <taxon>Bacteroidia</taxon>
        <taxon>Bacteroidales</taxon>
        <taxon>Odoribacteraceae</taxon>
        <taxon>Butyricimonas</taxon>
    </lineage>
</organism>
<keyword evidence="1" id="KW-0812">Transmembrane</keyword>
<evidence type="ECO:0008006" key="4">
    <source>
        <dbReference type="Google" id="ProtNLM"/>
    </source>
</evidence>
<feature type="transmembrane region" description="Helical" evidence="1">
    <location>
        <begin position="351"/>
        <end position="367"/>
    </location>
</feature>
<dbReference type="OrthoDB" id="641239at2"/>
<evidence type="ECO:0000256" key="1">
    <source>
        <dbReference type="SAM" id="Phobius"/>
    </source>
</evidence>
<keyword evidence="1" id="KW-0472">Membrane</keyword>
<feature type="transmembrane region" description="Helical" evidence="1">
    <location>
        <begin position="403"/>
        <end position="419"/>
    </location>
</feature>
<dbReference type="AlphaFoldDB" id="A0A7W6MYP8"/>
<feature type="transmembrane region" description="Helical" evidence="1">
    <location>
        <begin position="115"/>
        <end position="133"/>
    </location>
</feature>
<accession>A0A7W6MYP8</accession>
<feature type="transmembrane region" description="Helical" evidence="1">
    <location>
        <begin position="227"/>
        <end position="247"/>
    </location>
</feature>
<dbReference type="GeneID" id="93102047"/>
<name>A0A7W6MYP8_9BACT</name>
<keyword evidence="3" id="KW-1185">Reference proteome</keyword>